<comment type="subcellular location">
    <subcellularLocation>
        <location evidence="9">Endomembrane system</location>
        <topology evidence="9">Single-pass membrane protein</topology>
    </subcellularLocation>
    <subcellularLocation>
        <location evidence="1">Membrane</location>
        <topology evidence="1">Single-pass type II membrane protein</topology>
    </subcellularLocation>
</comment>
<keyword evidence="7" id="KW-1133">Transmembrane helix</keyword>
<keyword evidence="4" id="KW-0808">Transferase</keyword>
<keyword evidence="6" id="KW-0735">Signal-anchor</keyword>
<keyword evidence="5" id="KW-0812">Transmembrane</keyword>
<evidence type="ECO:0000256" key="6">
    <source>
        <dbReference type="ARBA" id="ARBA00022968"/>
    </source>
</evidence>
<accession>A0A6G0TGB0</accession>
<dbReference type="PANTHER" id="PTHR10811">
    <property type="entry name" value="FRINGE-RELATED"/>
    <property type="match status" value="1"/>
</dbReference>
<evidence type="ECO:0000256" key="4">
    <source>
        <dbReference type="ARBA" id="ARBA00022679"/>
    </source>
</evidence>
<evidence type="ECO:0000256" key="1">
    <source>
        <dbReference type="ARBA" id="ARBA00004606"/>
    </source>
</evidence>
<organism evidence="11 12">
    <name type="scientific">Aphis glycines</name>
    <name type="common">Soybean aphid</name>
    <dbReference type="NCBI Taxonomy" id="307491"/>
    <lineage>
        <taxon>Eukaryota</taxon>
        <taxon>Metazoa</taxon>
        <taxon>Ecdysozoa</taxon>
        <taxon>Arthropoda</taxon>
        <taxon>Hexapoda</taxon>
        <taxon>Insecta</taxon>
        <taxon>Pterygota</taxon>
        <taxon>Neoptera</taxon>
        <taxon>Paraneoptera</taxon>
        <taxon>Hemiptera</taxon>
        <taxon>Sternorrhyncha</taxon>
        <taxon>Aphidomorpha</taxon>
        <taxon>Aphidoidea</taxon>
        <taxon>Aphididae</taxon>
        <taxon>Aphidini</taxon>
        <taxon>Aphis</taxon>
        <taxon>Aphis</taxon>
    </lineage>
</organism>
<gene>
    <name evidence="11" type="ORF">AGLY_010633</name>
</gene>
<dbReference type="EMBL" id="VYZN01000041">
    <property type="protein sequence ID" value="KAE9531427.1"/>
    <property type="molecule type" value="Genomic_DNA"/>
</dbReference>
<dbReference type="GO" id="GO:0016757">
    <property type="term" value="F:glycosyltransferase activity"/>
    <property type="evidence" value="ECO:0007669"/>
    <property type="project" value="UniProtKB-KW"/>
</dbReference>
<evidence type="ECO:0000256" key="2">
    <source>
        <dbReference type="ARBA" id="ARBA00008661"/>
    </source>
</evidence>
<dbReference type="GO" id="GO:0016020">
    <property type="term" value="C:membrane"/>
    <property type="evidence" value="ECO:0007669"/>
    <property type="project" value="UniProtKB-SubCell"/>
</dbReference>
<reference evidence="11 12" key="1">
    <citation type="submission" date="2019-08" db="EMBL/GenBank/DDBJ databases">
        <title>The genome of the soybean aphid Biotype 1, its phylome, world population structure and adaptation to the North American continent.</title>
        <authorList>
            <person name="Giordano R."/>
            <person name="Donthu R.K."/>
            <person name="Hernandez A.G."/>
            <person name="Wright C.L."/>
            <person name="Zimin A.V."/>
        </authorList>
    </citation>
    <scope>NUCLEOTIDE SEQUENCE [LARGE SCALE GENOMIC DNA]</scope>
    <source>
        <tissue evidence="11">Whole aphids</tissue>
    </source>
</reference>
<protein>
    <recommendedName>
        <fullName evidence="10">Fringe-like glycosyltransferase domain-containing protein</fullName>
    </recommendedName>
</protein>
<keyword evidence="8" id="KW-0472">Membrane</keyword>
<comment type="caution">
    <text evidence="11">The sequence shown here is derived from an EMBL/GenBank/DDBJ whole genome shotgun (WGS) entry which is preliminary data.</text>
</comment>
<evidence type="ECO:0000313" key="12">
    <source>
        <dbReference type="Proteomes" id="UP000475862"/>
    </source>
</evidence>
<comment type="similarity">
    <text evidence="2">Belongs to the glycosyltransferase 31 family.</text>
</comment>
<evidence type="ECO:0000259" key="10">
    <source>
        <dbReference type="Pfam" id="PF02434"/>
    </source>
</evidence>
<name>A0A6G0TGB0_APHGL</name>
<evidence type="ECO:0000256" key="9">
    <source>
        <dbReference type="ARBA" id="ARBA00037847"/>
    </source>
</evidence>
<feature type="domain" description="Fringe-like glycosyltransferase" evidence="10">
    <location>
        <begin position="74"/>
        <end position="316"/>
    </location>
</feature>
<dbReference type="Pfam" id="PF02434">
    <property type="entry name" value="Fringe"/>
    <property type="match status" value="1"/>
</dbReference>
<dbReference type="OrthoDB" id="8959630at2759"/>
<dbReference type="AlphaFoldDB" id="A0A6G0TGB0"/>
<dbReference type="InterPro" id="IPR003378">
    <property type="entry name" value="Fringe-like_glycosylTrfase"/>
</dbReference>
<evidence type="ECO:0000256" key="3">
    <source>
        <dbReference type="ARBA" id="ARBA00022676"/>
    </source>
</evidence>
<evidence type="ECO:0000313" key="11">
    <source>
        <dbReference type="EMBL" id="KAE9531427.1"/>
    </source>
</evidence>
<dbReference type="Proteomes" id="UP000475862">
    <property type="component" value="Unassembled WGS sequence"/>
</dbReference>
<evidence type="ECO:0000256" key="8">
    <source>
        <dbReference type="ARBA" id="ARBA00023136"/>
    </source>
</evidence>
<dbReference type="GO" id="GO:0012505">
    <property type="term" value="C:endomembrane system"/>
    <property type="evidence" value="ECO:0007669"/>
    <property type="project" value="UniProtKB-SubCell"/>
</dbReference>
<keyword evidence="3" id="KW-0328">Glycosyltransferase</keyword>
<evidence type="ECO:0000256" key="7">
    <source>
        <dbReference type="ARBA" id="ARBA00022989"/>
    </source>
</evidence>
<evidence type="ECO:0000256" key="5">
    <source>
        <dbReference type="ARBA" id="ARBA00022692"/>
    </source>
</evidence>
<dbReference type="Gene3D" id="3.90.550.50">
    <property type="match status" value="1"/>
</dbReference>
<sequence>MSRKTKRWLLQLQILLALLALASFVFYQQVGIAGSNVLTPVQQQLLKTVSNSTNYSMSERKTFQRIMPVNDDLLEKVFITVKTTGRNHLTRLPVIIKTWFQLAKKQTWFFTDTNDQHLSQVTGGHVINTNCSATHSRRALCCKMSVELDVFLESKKKWFCHVDDDNYVNVPALDELLKMYNPIGDWYLGRTSTPKPLQIRTKFQGYKTTFWFATGGAGFCLSRALVLKMAPISGNGKLMAIGDRIGLPDDVSVGYVIEHLLKIQLTRVEQFHSHLEPMRLIKKDLFNEQLTFSYSLDNDPNTVDVDGFNEITDPTRFLSLHCFLFPEASNCVEK</sequence>
<keyword evidence="12" id="KW-1185">Reference proteome</keyword>
<proteinExistence type="inferred from homology"/>